<evidence type="ECO:0000313" key="3">
    <source>
        <dbReference type="Proteomes" id="UP000708208"/>
    </source>
</evidence>
<proteinExistence type="predicted"/>
<dbReference type="AlphaFoldDB" id="A0A8J2K8S1"/>
<dbReference type="Proteomes" id="UP000708208">
    <property type="component" value="Unassembled WGS sequence"/>
</dbReference>
<evidence type="ECO:0000313" key="2">
    <source>
        <dbReference type="EMBL" id="CAG7721448.1"/>
    </source>
</evidence>
<evidence type="ECO:0000256" key="1">
    <source>
        <dbReference type="SAM" id="MobiDB-lite"/>
    </source>
</evidence>
<protein>
    <submittedName>
        <fullName evidence="2">Uncharacterized protein</fullName>
    </submittedName>
</protein>
<reference evidence="2" key="1">
    <citation type="submission" date="2021-06" db="EMBL/GenBank/DDBJ databases">
        <authorList>
            <person name="Hodson N. C."/>
            <person name="Mongue J. A."/>
            <person name="Jaron S. K."/>
        </authorList>
    </citation>
    <scope>NUCLEOTIDE SEQUENCE</scope>
</reference>
<feature type="region of interest" description="Disordered" evidence="1">
    <location>
        <begin position="1"/>
        <end position="54"/>
    </location>
</feature>
<dbReference type="EMBL" id="CAJVCH010079564">
    <property type="protein sequence ID" value="CAG7721448.1"/>
    <property type="molecule type" value="Genomic_DNA"/>
</dbReference>
<gene>
    <name evidence="2" type="ORF">AFUS01_LOCUS10663</name>
</gene>
<organism evidence="2 3">
    <name type="scientific">Allacma fusca</name>
    <dbReference type="NCBI Taxonomy" id="39272"/>
    <lineage>
        <taxon>Eukaryota</taxon>
        <taxon>Metazoa</taxon>
        <taxon>Ecdysozoa</taxon>
        <taxon>Arthropoda</taxon>
        <taxon>Hexapoda</taxon>
        <taxon>Collembola</taxon>
        <taxon>Symphypleona</taxon>
        <taxon>Sminthuridae</taxon>
        <taxon>Allacma</taxon>
    </lineage>
</organism>
<name>A0A8J2K8S1_9HEXA</name>
<feature type="non-terminal residue" evidence="2">
    <location>
        <position position="77"/>
    </location>
</feature>
<comment type="caution">
    <text evidence="2">The sequence shown here is derived from an EMBL/GenBank/DDBJ whole genome shotgun (WGS) entry which is preliminary data.</text>
</comment>
<keyword evidence="3" id="KW-1185">Reference proteome</keyword>
<accession>A0A8J2K8S1</accession>
<sequence>MDQANAAMALGLNQKSQKKDESLAGKSGTFKSSLDTGDMTESGPPETFTMPNGEDKTFLNVFTGDTRINNMATVVKQ</sequence>